<gene>
    <name evidence="1" type="ORF">FA95DRAFT_653525</name>
</gene>
<sequence>MQAKVPLDVQVIVIEWVYRSSQHQEIDYPTLRACALVCRSWTPVAQRLLFRRVPVPNVSAYFYRIPQITIDLILRTLCAAPYLAAHVRSVICNSEGTDPNSKANDFAILALSTRVDSIFFLERVSPALVSLLSTFPVHPTYIFVNGKSSLVNRVIDIWHTECIQQYFCRKLVDIWVVGVLNVSTLFSATKCWIFS</sequence>
<dbReference type="Proteomes" id="UP000814033">
    <property type="component" value="Unassembled WGS sequence"/>
</dbReference>
<dbReference type="EMBL" id="MU276103">
    <property type="protein sequence ID" value="KAI0041772.1"/>
    <property type="molecule type" value="Genomic_DNA"/>
</dbReference>
<reference evidence="1" key="2">
    <citation type="journal article" date="2022" name="New Phytol.">
        <title>Evolutionary transition to the ectomycorrhizal habit in the genomes of a hyperdiverse lineage of mushroom-forming fungi.</title>
        <authorList>
            <person name="Looney B."/>
            <person name="Miyauchi S."/>
            <person name="Morin E."/>
            <person name="Drula E."/>
            <person name="Courty P.E."/>
            <person name="Kohler A."/>
            <person name="Kuo A."/>
            <person name="LaButti K."/>
            <person name="Pangilinan J."/>
            <person name="Lipzen A."/>
            <person name="Riley R."/>
            <person name="Andreopoulos W."/>
            <person name="He G."/>
            <person name="Johnson J."/>
            <person name="Nolan M."/>
            <person name="Tritt A."/>
            <person name="Barry K.W."/>
            <person name="Grigoriev I.V."/>
            <person name="Nagy L.G."/>
            <person name="Hibbett D."/>
            <person name="Henrissat B."/>
            <person name="Matheny P.B."/>
            <person name="Labbe J."/>
            <person name="Martin F.M."/>
        </authorList>
    </citation>
    <scope>NUCLEOTIDE SEQUENCE</scope>
    <source>
        <strain evidence="1">FP105234-sp</strain>
    </source>
</reference>
<evidence type="ECO:0000313" key="1">
    <source>
        <dbReference type="EMBL" id="KAI0041772.1"/>
    </source>
</evidence>
<keyword evidence="2" id="KW-1185">Reference proteome</keyword>
<name>A0ACB8RD31_9AGAM</name>
<accession>A0ACB8RD31</accession>
<evidence type="ECO:0000313" key="2">
    <source>
        <dbReference type="Proteomes" id="UP000814033"/>
    </source>
</evidence>
<reference evidence="1" key="1">
    <citation type="submission" date="2021-02" db="EMBL/GenBank/DDBJ databases">
        <authorList>
            <consortium name="DOE Joint Genome Institute"/>
            <person name="Ahrendt S."/>
            <person name="Looney B.P."/>
            <person name="Miyauchi S."/>
            <person name="Morin E."/>
            <person name="Drula E."/>
            <person name="Courty P.E."/>
            <person name="Chicoki N."/>
            <person name="Fauchery L."/>
            <person name="Kohler A."/>
            <person name="Kuo A."/>
            <person name="Labutti K."/>
            <person name="Pangilinan J."/>
            <person name="Lipzen A."/>
            <person name="Riley R."/>
            <person name="Andreopoulos W."/>
            <person name="He G."/>
            <person name="Johnson J."/>
            <person name="Barry K.W."/>
            <person name="Grigoriev I.V."/>
            <person name="Nagy L."/>
            <person name="Hibbett D."/>
            <person name="Henrissat B."/>
            <person name="Matheny P.B."/>
            <person name="Labbe J."/>
            <person name="Martin F."/>
        </authorList>
    </citation>
    <scope>NUCLEOTIDE SEQUENCE</scope>
    <source>
        <strain evidence="1">FP105234-sp</strain>
    </source>
</reference>
<organism evidence="1 2">
    <name type="scientific">Auriscalpium vulgare</name>
    <dbReference type="NCBI Taxonomy" id="40419"/>
    <lineage>
        <taxon>Eukaryota</taxon>
        <taxon>Fungi</taxon>
        <taxon>Dikarya</taxon>
        <taxon>Basidiomycota</taxon>
        <taxon>Agaricomycotina</taxon>
        <taxon>Agaricomycetes</taxon>
        <taxon>Russulales</taxon>
        <taxon>Auriscalpiaceae</taxon>
        <taxon>Auriscalpium</taxon>
    </lineage>
</organism>
<protein>
    <submittedName>
        <fullName evidence="1">Uncharacterized protein</fullName>
    </submittedName>
</protein>
<proteinExistence type="predicted"/>
<comment type="caution">
    <text evidence="1">The sequence shown here is derived from an EMBL/GenBank/DDBJ whole genome shotgun (WGS) entry which is preliminary data.</text>
</comment>